<organism evidence="1">
    <name type="scientific">Myoviridae sp. ct8mY9</name>
    <dbReference type="NCBI Taxonomy" id="2827664"/>
    <lineage>
        <taxon>Viruses</taxon>
        <taxon>Duplodnaviria</taxon>
        <taxon>Heunggongvirae</taxon>
        <taxon>Uroviricota</taxon>
        <taxon>Caudoviricetes</taxon>
    </lineage>
</organism>
<dbReference type="SUPFAM" id="SSF49265">
    <property type="entry name" value="Fibronectin type III"/>
    <property type="match status" value="1"/>
</dbReference>
<accession>A0A8S5SEP3</accession>
<dbReference type="EMBL" id="BK032581">
    <property type="protein sequence ID" value="DAF49422.1"/>
    <property type="molecule type" value="Genomic_DNA"/>
</dbReference>
<reference evidence="1" key="1">
    <citation type="journal article" date="2021" name="Proc. Natl. Acad. Sci. U.S.A.">
        <title>A Catalog of Tens of Thousands of Viruses from Human Metagenomes Reveals Hidden Associations with Chronic Diseases.</title>
        <authorList>
            <person name="Tisza M.J."/>
            <person name="Buck C.B."/>
        </authorList>
    </citation>
    <scope>NUCLEOTIDE SEQUENCE</scope>
    <source>
        <strain evidence="1">Ct8mY9</strain>
    </source>
</reference>
<protein>
    <recommendedName>
        <fullName evidence="2">Fibronectin type-III domain-containing protein</fullName>
    </recommendedName>
</protein>
<evidence type="ECO:0000313" key="1">
    <source>
        <dbReference type="EMBL" id="DAF49422.1"/>
    </source>
</evidence>
<name>A0A8S5SEP3_9CAUD</name>
<proteinExistence type="predicted"/>
<sequence length="364" mass="41440">MARINGYVTQHNEAYEYYIEWEEFNINQQANTSSVRATSYIRCNSHTSWANNKTQRLWIAGREFSNTLNISLSPGTVVQLVSATVDNIGHNWDGSLNIEIAASGDLPSGSGYGPLWGEAKANVWLTQIARQANFLSIDIQNANLEHFDVYYNLDKNVSAMQYSLNGGGWQNISPWWGDWSKEATFAVAGLTPNTNYTIQLKATVNGIDTYSNIFNARTLDIARFTSLSDFFFGDVVNITKTNESNWWNYLTIKVGENVIVERRALESNNLVFTFTQDDLDKLYKALTTFNKTTVEFILITNNENQDWTSSKKVQCTFNGNQMTAHYYIADQTRKRAKVIYYIADATPKKTVFVIKKDGKWRKCI</sequence>
<evidence type="ECO:0008006" key="2">
    <source>
        <dbReference type="Google" id="ProtNLM"/>
    </source>
</evidence>
<dbReference type="InterPro" id="IPR036116">
    <property type="entry name" value="FN3_sf"/>
</dbReference>